<comment type="caution">
    <text evidence="2">The sequence shown here is derived from an EMBL/GenBank/DDBJ whole genome shotgun (WGS) entry which is preliminary data.</text>
</comment>
<accession>A0AAV8R0J0</accession>
<dbReference type="EMBL" id="JAQQAF010000004">
    <property type="protein sequence ID" value="KAJ8491493.1"/>
    <property type="molecule type" value="Genomic_DNA"/>
</dbReference>
<evidence type="ECO:0000313" key="2">
    <source>
        <dbReference type="EMBL" id="KAJ8491493.1"/>
    </source>
</evidence>
<dbReference type="Proteomes" id="UP001222027">
    <property type="component" value="Unassembled WGS sequence"/>
</dbReference>
<feature type="region of interest" description="Disordered" evidence="1">
    <location>
        <begin position="63"/>
        <end position="113"/>
    </location>
</feature>
<feature type="compositionally biased region" description="Basic and acidic residues" evidence="1">
    <location>
        <begin position="63"/>
        <end position="87"/>
    </location>
</feature>
<evidence type="ECO:0000256" key="1">
    <source>
        <dbReference type="SAM" id="MobiDB-lite"/>
    </source>
</evidence>
<protein>
    <submittedName>
        <fullName evidence="2">Uncharacterized protein</fullName>
    </submittedName>
</protein>
<gene>
    <name evidence="2" type="ORF">OPV22_013214</name>
</gene>
<sequence>MDSLYHVIGDEEKAKETVEAVHLLDRIYGQQKDETSVKKNKKITKGANVDGELMAKDKPLEFAVDRNETTEPATEKNKKHELEKEQQQEGVLLEVNDDDDAEQNGMCKKIKEL</sequence>
<name>A0AAV8R0J0_ENSVE</name>
<keyword evidence="3" id="KW-1185">Reference proteome</keyword>
<proteinExistence type="predicted"/>
<reference evidence="2 3" key="1">
    <citation type="submission" date="2022-12" db="EMBL/GenBank/DDBJ databases">
        <title>Chromosome-scale assembly of the Ensete ventricosum genome.</title>
        <authorList>
            <person name="Dussert Y."/>
            <person name="Stocks J."/>
            <person name="Wendawek A."/>
            <person name="Woldeyes F."/>
            <person name="Nichols R.A."/>
            <person name="Borrell J.S."/>
        </authorList>
    </citation>
    <scope>NUCLEOTIDE SEQUENCE [LARGE SCALE GENOMIC DNA]</scope>
    <source>
        <strain evidence="3">cv. Maze</strain>
        <tissue evidence="2">Seeds</tissue>
    </source>
</reference>
<evidence type="ECO:0000313" key="3">
    <source>
        <dbReference type="Proteomes" id="UP001222027"/>
    </source>
</evidence>
<organism evidence="2 3">
    <name type="scientific">Ensete ventricosum</name>
    <name type="common">Abyssinian banana</name>
    <name type="synonym">Musa ensete</name>
    <dbReference type="NCBI Taxonomy" id="4639"/>
    <lineage>
        <taxon>Eukaryota</taxon>
        <taxon>Viridiplantae</taxon>
        <taxon>Streptophyta</taxon>
        <taxon>Embryophyta</taxon>
        <taxon>Tracheophyta</taxon>
        <taxon>Spermatophyta</taxon>
        <taxon>Magnoliopsida</taxon>
        <taxon>Liliopsida</taxon>
        <taxon>Zingiberales</taxon>
        <taxon>Musaceae</taxon>
        <taxon>Ensete</taxon>
    </lineage>
</organism>
<dbReference type="AlphaFoldDB" id="A0AAV8R0J0"/>